<accession>A0ABN7WVT6</accession>
<organism evidence="1 2">
    <name type="scientific">Gigaspora margarita</name>
    <dbReference type="NCBI Taxonomy" id="4874"/>
    <lineage>
        <taxon>Eukaryota</taxon>
        <taxon>Fungi</taxon>
        <taxon>Fungi incertae sedis</taxon>
        <taxon>Mucoromycota</taxon>
        <taxon>Glomeromycotina</taxon>
        <taxon>Glomeromycetes</taxon>
        <taxon>Diversisporales</taxon>
        <taxon>Gigasporaceae</taxon>
        <taxon>Gigaspora</taxon>
    </lineage>
</organism>
<feature type="non-terminal residue" evidence="1">
    <location>
        <position position="145"/>
    </location>
</feature>
<protein>
    <submittedName>
        <fullName evidence="1">24576_t:CDS:1</fullName>
    </submittedName>
</protein>
<proteinExistence type="predicted"/>
<dbReference type="Proteomes" id="UP000789901">
    <property type="component" value="Unassembled WGS sequence"/>
</dbReference>
<gene>
    <name evidence="1" type="ORF">GMARGA_LOCUS35774</name>
</gene>
<comment type="caution">
    <text evidence="1">The sequence shown here is derived from an EMBL/GenBank/DDBJ whole genome shotgun (WGS) entry which is preliminary data.</text>
</comment>
<sequence>MVGEEPKNPFANLLNSILAVYNWGSIPLDAWNFWPLVVINVIDAEKESKYSTLFLQKELICDYAFQDRSSLTSKINDFDHKFKDKLNIRYICFLDEPELTKSWDDKSNALGDRWLNSYGLHFKHEKSDEDNIEEVRFIWTREEHM</sequence>
<name>A0ABN7WVT6_GIGMA</name>
<keyword evidence="2" id="KW-1185">Reference proteome</keyword>
<dbReference type="EMBL" id="CAJVQB010067729">
    <property type="protein sequence ID" value="CAG8842038.1"/>
    <property type="molecule type" value="Genomic_DNA"/>
</dbReference>
<reference evidence="1 2" key="1">
    <citation type="submission" date="2021-06" db="EMBL/GenBank/DDBJ databases">
        <authorList>
            <person name="Kallberg Y."/>
            <person name="Tangrot J."/>
            <person name="Rosling A."/>
        </authorList>
    </citation>
    <scope>NUCLEOTIDE SEQUENCE [LARGE SCALE GENOMIC DNA]</scope>
    <source>
        <strain evidence="1 2">120-4 pot B 10/14</strain>
    </source>
</reference>
<evidence type="ECO:0000313" key="1">
    <source>
        <dbReference type="EMBL" id="CAG8842038.1"/>
    </source>
</evidence>
<evidence type="ECO:0000313" key="2">
    <source>
        <dbReference type="Proteomes" id="UP000789901"/>
    </source>
</evidence>